<evidence type="ECO:0000313" key="7">
    <source>
        <dbReference type="Proteomes" id="UP000671828"/>
    </source>
</evidence>
<accession>A0A8T8I1B7</accession>
<feature type="active site" description="Proton donor/acceptor" evidence="1">
    <location>
        <position position="262"/>
    </location>
</feature>
<dbReference type="EMBL" id="JAFBCL010000001">
    <property type="protein sequence ID" value="MBM7810027.1"/>
    <property type="molecule type" value="Genomic_DNA"/>
</dbReference>
<evidence type="ECO:0000256" key="3">
    <source>
        <dbReference type="SAM" id="SignalP"/>
    </source>
</evidence>
<dbReference type="Proteomes" id="UP000671828">
    <property type="component" value="Chromosome"/>
</dbReference>
<feature type="binding site" evidence="2">
    <location>
        <position position="184"/>
    </location>
    <ligand>
        <name>Zn(2+)</name>
        <dbReference type="ChEBI" id="CHEBI:29105"/>
    </ligand>
</feature>
<dbReference type="InterPro" id="IPR000841">
    <property type="entry name" value="Pept_M23A_Blytic"/>
</dbReference>
<evidence type="ECO:0000313" key="6">
    <source>
        <dbReference type="EMBL" id="QTR04260.1"/>
    </source>
</evidence>
<feature type="binding site" evidence="2">
    <location>
        <position position="264"/>
    </location>
    <ligand>
        <name>Zn(2+)</name>
        <dbReference type="ChEBI" id="CHEBI:29105"/>
    </ligand>
</feature>
<keyword evidence="3" id="KW-0732">Signal</keyword>
<feature type="chain" id="PRO_5035914690" evidence="3">
    <location>
        <begin position="33"/>
        <end position="402"/>
    </location>
</feature>
<evidence type="ECO:0000313" key="5">
    <source>
        <dbReference type="EMBL" id="MBM7810027.1"/>
    </source>
</evidence>
<dbReference type="CDD" id="cd12797">
    <property type="entry name" value="M23_peptidase"/>
    <property type="match status" value="1"/>
</dbReference>
<dbReference type="PRINTS" id="PR00933">
    <property type="entry name" value="BLYTICPTASE"/>
</dbReference>
<sequence>MSNPHAARRFAALFAAVTAGIAVLVVPQTAAAGPTEDDLAATVRATVLQQHGESLKQQWGTQSLREPLFEPTRRAGSWVFGSTTVPMTYHQEHGTPLMALFLARRDRSAWRVELDGTAGFAELAAQAPTAVLSEGEKQTFARNHTSTALADTGLGLPWPQGVAWWMGGGPHGNSGNSRPFSSIDFNGGDGRVLSAGPGRVYKSCVVGRSAVVKVVHDNGYNTTYYHMYDLTTLADGSAVRTGTYLGHIGNELPCGGSSTGAHVHFSLLRGNNHISVNGMTIGGWTFYEGSQAYGGYAQRGSARVGVGGRVTNYGGGGTTLPTGTVDGGPNSTVNLRSGPGLSFAAVGTVADGAVVSISCTARGEAVDGVWGRTDLWNRLQDGKWISDGFVDTGSNEPVAPAC</sequence>
<dbReference type="GO" id="GO:0004222">
    <property type="term" value="F:metalloendopeptidase activity"/>
    <property type="evidence" value="ECO:0007669"/>
    <property type="project" value="InterPro"/>
</dbReference>
<dbReference type="EMBL" id="CP072788">
    <property type="protein sequence ID" value="QTR04260.1"/>
    <property type="molecule type" value="Genomic_DNA"/>
</dbReference>
<evidence type="ECO:0000256" key="1">
    <source>
        <dbReference type="PIRSR" id="PIRSR600841-1"/>
    </source>
</evidence>
<feature type="signal peptide" evidence="3">
    <location>
        <begin position="1"/>
        <end position="32"/>
    </location>
</feature>
<keyword evidence="5" id="KW-0645">Protease</keyword>
<dbReference type="SUPFAM" id="SSF51261">
    <property type="entry name" value="Duplicated hybrid motif"/>
    <property type="match status" value="1"/>
</dbReference>
<protein>
    <submittedName>
        <fullName evidence="5">LasA protease</fullName>
        <ecNumber evidence="5">3.4.24.-</ecNumber>
    </submittedName>
    <submittedName>
        <fullName evidence="6">M23 family metallopeptidase</fullName>
    </submittedName>
</protein>
<reference evidence="6" key="2">
    <citation type="submission" date="2021-04" db="EMBL/GenBank/DDBJ databases">
        <title>Saccharothrix algeriensis WGS.</title>
        <authorList>
            <person name="Stuskova K."/>
            <person name="Hakalova E."/>
            <person name="Tebbal A.B."/>
            <person name="Eichmeier A."/>
        </authorList>
    </citation>
    <scope>NUCLEOTIDE SEQUENCE</scope>
    <source>
        <strain evidence="6">NRRL B-24137</strain>
    </source>
</reference>
<name>A0A8T8I1B7_9PSEU</name>
<evidence type="ECO:0000259" key="4">
    <source>
        <dbReference type="Pfam" id="PF01551"/>
    </source>
</evidence>
<dbReference type="PANTHER" id="PTHR21666:SF270">
    <property type="entry name" value="MUREIN HYDROLASE ACTIVATOR ENVC"/>
    <property type="match status" value="1"/>
</dbReference>
<dbReference type="Proteomes" id="UP001195724">
    <property type="component" value="Unassembled WGS sequence"/>
</dbReference>
<feature type="active site" description="Proton donor/acceptor" evidence="1">
    <location>
        <position position="226"/>
    </location>
</feature>
<reference evidence="5 8" key="1">
    <citation type="submission" date="2021-01" db="EMBL/GenBank/DDBJ databases">
        <title>Sequencing the genomes of 1000 actinobacteria strains.</title>
        <authorList>
            <person name="Klenk H.-P."/>
        </authorList>
    </citation>
    <scope>NUCLEOTIDE SEQUENCE [LARGE SCALE GENOMIC DNA]</scope>
    <source>
        <strain evidence="5 8">DSM 44581</strain>
    </source>
</reference>
<dbReference type="AlphaFoldDB" id="A0A8T8I1B7"/>
<dbReference type="InterPro" id="IPR011055">
    <property type="entry name" value="Dup_hybrid_motif"/>
</dbReference>
<evidence type="ECO:0000313" key="8">
    <source>
        <dbReference type="Proteomes" id="UP001195724"/>
    </source>
</evidence>
<organism evidence="6 7">
    <name type="scientific">Saccharothrix algeriensis</name>
    <dbReference type="NCBI Taxonomy" id="173560"/>
    <lineage>
        <taxon>Bacteria</taxon>
        <taxon>Bacillati</taxon>
        <taxon>Actinomycetota</taxon>
        <taxon>Actinomycetes</taxon>
        <taxon>Pseudonocardiales</taxon>
        <taxon>Pseudonocardiaceae</taxon>
        <taxon>Saccharothrix</taxon>
    </lineage>
</organism>
<dbReference type="GO" id="GO:0006508">
    <property type="term" value="P:proteolysis"/>
    <property type="evidence" value="ECO:0007669"/>
    <property type="project" value="UniProtKB-KW"/>
</dbReference>
<keyword evidence="2" id="KW-0862">Zinc</keyword>
<dbReference type="InterPro" id="IPR050570">
    <property type="entry name" value="Cell_wall_metabolism_enzyme"/>
</dbReference>
<dbReference type="Gene3D" id="2.70.70.10">
    <property type="entry name" value="Glucose Permease (Domain IIA)"/>
    <property type="match status" value="1"/>
</dbReference>
<dbReference type="GO" id="GO:0046872">
    <property type="term" value="F:metal ion binding"/>
    <property type="evidence" value="ECO:0007669"/>
    <property type="project" value="UniProtKB-KW"/>
</dbReference>
<keyword evidence="8" id="KW-1185">Reference proteome</keyword>
<feature type="binding site" evidence="2">
    <location>
        <position position="171"/>
    </location>
    <ligand>
        <name>Zn(2+)</name>
        <dbReference type="ChEBI" id="CHEBI:29105"/>
    </ligand>
</feature>
<feature type="domain" description="M23ase beta-sheet core" evidence="4">
    <location>
        <begin position="182"/>
        <end position="274"/>
    </location>
</feature>
<dbReference type="EC" id="3.4.24.-" evidence="5"/>
<gene>
    <name evidence="6" type="ORF">J7S33_04765</name>
    <name evidence="5" type="ORF">JOE68_000892</name>
</gene>
<proteinExistence type="predicted"/>
<dbReference type="InterPro" id="IPR016047">
    <property type="entry name" value="M23ase_b-sheet_dom"/>
</dbReference>
<dbReference type="Pfam" id="PF01551">
    <property type="entry name" value="Peptidase_M23"/>
    <property type="match status" value="1"/>
</dbReference>
<dbReference type="RefSeq" id="WP_204841054.1">
    <property type="nucleotide sequence ID" value="NZ_JAFBCL010000001.1"/>
</dbReference>
<dbReference type="PANTHER" id="PTHR21666">
    <property type="entry name" value="PEPTIDASE-RELATED"/>
    <property type="match status" value="1"/>
</dbReference>
<keyword evidence="5" id="KW-0378">Hydrolase</keyword>
<keyword evidence="2" id="KW-0479">Metal-binding</keyword>
<comment type="cofactor">
    <cofactor evidence="2">
        <name>Zn(2+)</name>
        <dbReference type="ChEBI" id="CHEBI:29105"/>
    </cofactor>
    <text evidence="2">Binds 1 zinc ion per subunit.</text>
</comment>
<evidence type="ECO:0000256" key="2">
    <source>
        <dbReference type="PIRSR" id="PIRSR600841-2"/>
    </source>
</evidence>